<dbReference type="PROSITE" id="PS50082">
    <property type="entry name" value="WD_REPEATS_2"/>
    <property type="match status" value="1"/>
</dbReference>
<feature type="repeat" description="WD" evidence="3">
    <location>
        <begin position="72"/>
        <end position="102"/>
    </location>
</feature>
<protein>
    <submittedName>
        <fullName evidence="5">Uncharacterized protein</fullName>
    </submittedName>
</protein>
<feature type="region of interest" description="Disordered" evidence="4">
    <location>
        <begin position="242"/>
        <end position="266"/>
    </location>
</feature>
<evidence type="ECO:0000256" key="2">
    <source>
        <dbReference type="ARBA" id="ARBA00022737"/>
    </source>
</evidence>
<dbReference type="GO" id="GO:0045717">
    <property type="term" value="P:negative regulation of fatty acid biosynthetic process"/>
    <property type="evidence" value="ECO:0007669"/>
    <property type="project" value="TreeGrafter"/>
</dbReference>
<dbReference type="Proteomes" id="UP001177003">
    <property type="component" value="Chromosome 7"/>
</dbReference>
<evidence type="ECO:0000256" key="4">
    <source>
        <dbReference type="SAM" id="MobiDB-lite"/>
    </source>
</evidence>
<accession>A0AA36EEU9</accession>
<dbReference type="PANTHER" id="PTHR15574:SF40">
    <property type="entry name" value="WD AND TETRATRICOPEPTIDE REPEATS PROTEIN 1"/>
    <property type="match status" value="1"/>
</dbReference>
<evidence type="ECO:0000256" key="1">
    <source>
        <dbReference type="ARBA" id="ARBA00022574"/>
    </source>
</evidence>
<dbReference type="SUPFAM" id="SSF50978">
    <property type="entry name" value="WD40 repeat-like"/>
    <property type="match status" value="1"/>
</dbReference>
<dbReference type="GO" id="GO:0005737">
    <property type="term" value="C:cytoplasm"/>
    <property type="evidence" value="ECO:0007669"/>
    <property type="project" value="TreeGrafter"/>
</dbReference>
<keyword evidence="2" id="KW-0677">Repeat</keyword>
<dbReference type="InterPro" id="IPR015943">
    <property type="entry name" value="WD40/YVTN_repeat-like_dom_sf"/>
</dbReference>
<dbReference type="SMART" id="SM00320">
    <property type="entry name" value="WD40"/>
    <property type="match status" value="2"/>
</dbReference>
<evidence type="ECO:0000313" key="6">
    <source>
        <dbReference type="Proteomes" id="UP001177003"/>
    </source>
</evidence>
<name>A0AA36EEU9_LACSI</name>
<dbReference type="Pfam" id="PF00400">
    <property type="entry name" value="WD40"/>
    <property type="match status" value="1"/>
</dbReference>
<sequence>MVEERTLLLVQPGSMINRFHGEYLGKYVAVKILRSEHLNDATLGNEFSHKDINHSLQMHSSFIRRLYLERELEAHQGCVNTIAWNSKGSLLIFGSDDAHVHLPTFFLHMYKLPFVPETSDELVASGAGDTEVTLLAFCSLLHSFTCLLIILTHTCRFDYSICLTHMKILLVTYQLIFNATAGELKKLAVEPGNPNVVWSASEDATLRQHDLQEVTSCPPAKNSASRPLSKLRIAEELEAAARAKGEFKNQESEGEIHPNDGFTEAK</sequence>
<dbReference type="PANTHER" id="PTHR15574">
    <property type="entry name" value="WD REPEAT DOMAIN-CONTAINING FAMILY"/>
    <property type="match status" value="1"/>
</dbReference>
<dbReference type="AlphaFoldDB" id="A0AA36EEU9"/>
<proteinExistence type="predicted"/>
<organism evidence="5 6">
    <name type="scientific">Lactuca saligna</name>
    <name type="common">Willowleaf lettuce</name>
    <dbReference type="NCBI Taxonomy" id="75948"/>
    <lineage>
        <taxon>Eukaryota</taxon>
        <taxon>Viridiplantae</taxon>
        <taxon>Streptophyta</taxon>
        <taxon>Embryophyta</taxon>
        <taxon>Tracheophyta</taxon>
        <taxon>Spermatophyta</taxon>
        <taxon>Magnoliopsida</taxon>
        <taxon>eudicotyledons</taxon>
        <taxon>Gunneridae</taxon>
        <taxon>Pentapetalae</taxon>
        <taxon>asterids</taxon>
        <taxon>campanulids</taxon>
        <taxon>Asterales</taxon>
        <taxon>Asteraceae</taxon>
        <taxon>Cichorioideae</taxon>
        <taxon>Cichorieae</taxon>
        <taxon>Lactucinae</taxon>
        <taxon>Lactuca</taxon>
    </lineage>
</organism>
<dbReference type="InterPro" id="IPR036322">
    <property type="entry name" value="WD40_repeat_dom_sf"/>
</dbReference>
<keyword evidence="1 3" id="KW-0853">WD repeat</keyword>
<evidence type="ECO:0000256" key="3">
    <source>
        <dbReference type="PROSITE-ProRule" id="PRU00221"/>
    </source>
</evidence>
<evidence type="ECO:0000313" key="5">
    <source>
        <dbReference type="EMBL" id="CAI9293559.1"/>
    </source>
</evidence>
<reference evidence="5" key="1">
    <citation type="submission" date="2023-04" db="EMBL/GenBank/DDBJ databases">
        <authorList>
            <person name="Vijverberg K."/>
            <person name="Xiong W."/>
            <person name="Schranz E."/>
        </authorList>
    </citation>
    <scope>NUCLEOTIDE SEQUENCE</scope>
</reference>
<dbReference type="InterPro" id="IPR001680">
    <property type="entry name" value="WD40_rpt"/>
</dbReference>
<dbReference type="GO" id="GO:0080008">
    <property type="term" value="C:Cul4-RING E3 ubiquitin ligase complex"/>
    <property type="evidence" value="ECO:0007669"/>
    <property type="project" value="TreeGrafter"/>
</dbReference>
<dbReference type="InterPro" id="IPR045151">
    <property type="entry name" value="DCAF8"/>
</dbReference>
<dbReference type="EMBL" id="OX465083">
    <property type="protein sequence ID" value="CAI9293559.1"/>
    <property type="molecule type" value="Genomic_DNA"/>
</dbReference>
<keyword evidence="6" id="KW-1185">Reference proteome</keyword>
<dbReference type="Gene3D" id="2.130.10.10">
    <property type="entry name" value="YVTN repeat-like/Quinoprotein amine dehydrogenase"/>
    <property type="match status" value="1"/>
</dbReference>
<gene>
    <name evidence="5" type="ORF">LSALG_LOCUS32580</name>
</gene>